<evidence type="ECO:0000256" key="1">
    <source>
        <dbReference type="SAM" id="MobiDB-lite"/>
    </source>
</evidence>
<accession>A0A9D4HSM3</accession>
<protein>
    <submittedName>
        <fullName evidence="2">Uncharacterized protein</fullName>
    </submittedName>
</protein>
<gene>
    <name evidence="2" type="ORF">DPMN_053894</name>
</gene>
<feature type="compositionally biased region" description="Basic and acidic residues" evidence="1">
    <location>
        <begin position="1"/>
        <end position="13"/>
    </location>
</feature>
<dbReference type="Proteomes" id="UP000828390">
    <property type="component" value="Unassembled WGS sequence"/>
</dbReference>
<dbReference type="EMBL" id="JAIWYP010000012">
    <property type="protein sequence ID" value="KAH3727948.1"/>
    <property type="molecule type" value="Genomic_DNA"/>
</dbReference>
<comment type="caution">
    <text evidence="2">The sequence shown here is derived from an EMBL/GenBank/DDBJ whole genome shotgun (WGS) entry which is preliminary data.</text>
</comment>
<name>A0A9D4HSM3_DREPO</name>
<feature type="region of interest" description="Disordered" evidence="1">
    <location>
        <begin position="1"/>
        <end position="53"/>
    </location>
</feature>
<evidence type="ECO:0000313" key="2">
    <source>
        <dbReference type="EMBL" id="KAH3727948.1"/>
    </source>
</evidence>
<reference evidence="2" key="2">
    <citation type="submission" date="2020-11" db="EMBL/GenBank/DDBJ databases">
        <authorList>
            <person name="McCartney M.A."/>
            <person name="Auch B."/>
            <person name="Kono T."/>
            <person name="Mallez S."/>
            <person name="Becker A."/>
            <person name="Gohl D.M."/>
            <person name="Silverstein K.A.T."/>
            <person name="Koren S."/>
            <person name="Bechman K.B."/>
            <person name="Herman A."/>
            <person name="Abrahante J.E."/>
            <person name="Garbe J."/>
        </authorList>
    </citation>
    <scope>NUCLEOTIDE SEQUENCE</scope>
    <source>
        <strain evidence="2">Duluth1</strain>
        <tissue evidence="2">Whole animal</tissue>
    </source>
</reference>
<evidence type="ECO:0000313" key="3">
    <source>
        <dbReference type="Proteomes" id="UP000828390"/>
    </source>
</evidence>
<reference evidence="2" key="1">
    <citation type="journal article" date="2019" name="bioRxiv">
        <title>The Genome of the Zebra Mussel, Dreissena polymorpha: A Resource for Invasive Species Research.</title>
        <authorList>
            <person name="McCartney M.A."/>
            <person name="Auch B."/>
            <person name="Kono T."/>
            <person name="Mallez S."/>
            <person name="Zhang Y."/>
            <person name="Obille A."/>
            <person name="Becker A."/>
            <person name="Abrahante J.E."/>
            <person name="Garbe J."/>
            <person name="Badalamenti J.P."/>
            <person name="Herman A."/>
            <person name="Mangelson H."/>
            <person name="Liachko I."/>
            <person name="Sullivan S."/>
            <person name="Sone E.D."/>
            <person name="Koren S."/>
            <person name="Silverstein K.A.T."/>
            <person name="Beckman K.B."/>
            <person name="Gohl D.M."/>
        </authorList>
    </citation>
    <scope>NUCLEOTIDE SEQUENCE</scope>
    <source>
        <strain evidence="2">Duluth1</strain>
        <tissue evidence="2">Whole animal</tissue>
    </source>
</reference>
<proteinExistence type="predicted"/>
<sequence>MIKKTGTKEEASRDSVGLGEQPDKSHNTASNTSAPTAPASHDTSPGSSPRNKS</sequence>
<keyword evidence="3" id="KW-1185">Reference proteome</keyword>
<feature type="compositionally biased region" description="Low complexity" evidence="1">
    <location>
        <begin position="27"/>
        <end position="41"/>
    </location>
</feature>
<feature type="compositionally biased region" description="Polar residues" evidence="1">
    <location>
        <begin position="42"/>
        <end position="53"/>
    </location>
</feature>
<dbReference type="AlphaFoldDB" id="A0A9D4HSM3"/>
<organism evidence="2 3">
    <name type="scientific">Dreissena polymorpha</name>
    <name type="common">Zebra mussel</name>
    <name type="synonym">Mytilus polymorpha</name>
    <dbReference type="NCBI Taxonomy" id="45954"/>
    <lineage>
        <taxon>Eukaryota</taxon>
        <taxon>Metazoa</taxon>
        <taxon>Spiralia</taxon>
        <taxon>Lophotrochozoa</taxon>
        <taxon>Mollusca</taxon>
        <taxon>Bivalvia</taxon>
        <taxon>Autobranchia</taxon>
        <taxon>Heteroconchia</taxon>
        <taxon>Euheterodonta</taxon>
        <taxon>Imparidentia</taxon>
        <taxon>Neoheterodontei</taxon>
        <taxon>Myida</taxon>
        <taxon>Dreissenoidea</taxon>
        <taxon>Dreissenidae</taxon>
        <taxon>Dreissena</taxon>
    </lineage>
</organism>